<dbReference type="InterPro" id="IPR011008">
    <property type="entry name" value="Dimeric_a/b-barrel"/>
</dbReference>
<dbReference type="InterPro" id="IPR026029">
    <property type="entry name" value="MLI_dom"/>
</dbReference>
<sequence length="115" mass="12715">MALFAVLATQAPAAGEREVFLRRLPEGFAYTKELVDKGVIRHSWIRVGASGGLNIYDVDSHEELLSVLYSNPVSPHLRFEVIPLAEPESFDPAAYLSKWNAKTRNDSVGEAAHVH</sequence>
<evidence type="ECO:0000313" key="3">
    <source>
        <dbReference type="Proteomes" id="UP000037251"/>
    </source>
</evidence>
<gene>
    <name evidence="2" type="ORF">ADK37_27705</name>
</gene>
<evidence type="ECO:0000259" key="1">
    <source>
        <dbReference type="Pfam" id="PF02426"/>
    </source>
</evidence>
<proteinExistence type="predicted"/>
<organism evidence="2 3">
    <name type="scientific">Streptomyces resistomycificus</name>
    <dbReference type="NCBI Taxonomy" id="67356"/>
    <lineage>
        <taxon>Bacteria</taxon>
        <taxon>Bacillati</taxon>
        <taxon>Actinomycetota</taxon>
        <taxon>Actinomycetes</taxon>
        <taxon>Kitasatosporales</taxon>
        <taxon>Streptomycetaceae</taxon>
        <taxon>Streptomyces</taxon>
        <taxon>Streptomyces aurantiacus group</taxon>
    </lineage>
</organism>
<keyword evidence="3" id="KW-1185">Reference proteome</keyword>
<dbReference type="OrthoDB" id="2889526at2"/>
<accession>A0A0L8L288</accession>
<dbReference type="Gene3D" id="3.30.70.1060">
    <property type="entry name" value="Dimeric alpha+beta barrel"/>
    <property type="match status" value="1"/>
</dbReference>
<dbReference type="EMBL" id="LGUS01000185">
    <property type="protein sequence ID" value="KOG32277.1"/>
    <property type="molecule type" value="Genomic_DNA"/>
</dbReference>
<dbReference type="AlphaFoldDB" id="A0A0L8L288"/>
<reference evidence="3" key="1">
    <citation type="submission" date="2015-07" db="EMBL/GenBank/DDBJ databases">
        <authorList>
            <person name="Ju K.-S."/>
            <person name="Doroghazi J.R."/>
            <person name="Metcalf W.W."/>
        </authorList>
    </citation>
    <scope>NUCLEOTIDE SEQUENCE [LARGE SCALE GENOMIC DNA]</scope>
    <source>
        <strain evidence="3">NRRL 2290</strain>
    </source>
</reference>
<feature type="domain" description="Muconolactone isomerase" evidence="1">
    <location>
        <begin position="10"/>
        <end position="86"/>
    </location>
</feature>
<comment type="caution">
    <text evidence="2">The sequence shown here is derived from an EMBL/GenBank/DDBJ whole genome shotgun (WGS) entry which is preliminary data.</text>
</comment>
<dbReference type="Proteomes" id="UP000037251">
    <property type="component" value="Unassembled WGS sequence"/>
</dbReference>
<dbReference type="SUPFAM" id="SSF54909">
    <property type="entry name" value="Dimeric alpha+beta barrel"/>
    <property type="match status" value="1"/>
</dbReference>
<protein>
    <recommendedName>
        <fullName evidence="1">Muconolactone isomerase domain-containing protein</fullName>
    </recommendedName>
</protein>
<dbReference type="eggNOG" id="ENOG5030M0F">
    <property type="taxonomic scope" value="Bacteria"/>
</dbReference>
<dbReference type="PATRIC" id="fig|67356.5.peg.5924"/>
<dbReference type="STRING" id="67356.AQJ84_25015"/>
<evidence type="ECO:0000313" key="2">
    <source>
        <dbReference type="EMBL" id="KOG32277.1"/>
    </source>
</evidence>
<name>A0A0L8L288_9ACTN</name>
<dbReference type="Pfam" id="PF02426">
    <property type="entry name" value="MIase"/>
    <property type="match status" value="1"/>
</dbReference>
<dbReference type="RefSeq" id="WP_051869600.1">
    <property type="nucleotide sequence ID" value="NZ_KL575588.1"/>
</dbReference>